<protein>
    <submittedName>
        <fullName evidence="1">Uncharacterized protein</fullName>
    </submittedName>
</protein>
<proteinExistence type="predicted"/>
<name>A0A0F9T4E7_9ZZZZ</name>
<dbReference type="AlphaFoldDB" id="A0A0F9T4E7"/>
<comment type="caution">
    <text evidence="1">The sequence shown here is derived from an EMBL/GenBank/DDBJ whole genome shotgun (WGS) entry which is preliminary data.</text>
</comment>
<dbReference type="EMBL" id="LAZR01000299">
    <property type="protein sequence ID" value="KKN76125.1"/>
    <property type="molecule type" value="Genomic_DNA"/>
</dbReference>
<gene>
    <name evidence="1" type="ORF">LCGC14_0373200</name>
</gene>
<organism evidence="1">
    <name type="scientific">marine sediment metagenome</name>
    <dbReference type="NCBI Taxonomy" id="412755"/>
    <lineage>
        <taxon>unclassified sequences</taxon>
        <taxon>metagenomes</taxon>
        <taxon>ecological metagenomes</taxon>
    </lineage>
</organism>
<evidence type="ECO:0000313" key="1">
    <source>
        <dbReference type="EMBL" id="KKN76125.1"/>
    </source>
</evidence>
<sequence length="137" mass="15550">MITDQTNMTEQLIIRAFEKGLDCMPGAHVAWFDLPQREGPKVRCTYVTYACAGNNLADMFAWFFERVVDPLIAQAGDGGYLFWRLPERVSVQVETGRMGSERRFNIRTRIVVLNKALEEVRIADAIKAEGAIPQEIK</sequence>
<reference evidence="1" key="1">
    <citation type="journal article" date="2015" name="Nature">
        <title>Complex archaea that bridge the gap between prokaryotes and eukaryotes.</title>
        <authorList>
            <person name="Spang A."/>
            <person name="Saw J.H."/>
            <person name="Jorgensen S.L."/>
            <person name="Zaremba-Niedzwiedzka K."/>
            <person name="Martijn J."/>
            <person name="Lind A.E."/>
            <person name="van Eijk R."/>
            <person name="Schleper C."/>
            <person name="Guy L."/>
            <person name="Ettema T.J."/>
        </authorList>
    </citation>
    <scope>NUCLEOTIDE SEQUENCE</scope>
</reference>
<accession>A0A0F9T4E7</accession>